<comment type="caution">
    <text evidence="4">The sequence shown here is derived from an EMBL/GenBank/DDBJ whole genome shotgun (WGS) entry which is preliminary data.</text>
</comment>
<reference evidence="4" key="2">
    <citation type="journal article" date="2014" name="ISME J.">
        <title>Microbial stratification in low pH oxic and suboxic macroscopic growths along an acid mine drainage.</title>
        <authorList>
            <person name="Mendez-Garcia C."/>
            <person name="Mesa V."/>
            <person name="Sprenger R.R."/>
            <person name="Richter M."/>
            <person name="Diez M.S."/>
            <person name="Solano J."/>
            <person name="Bargiela R."/>
            <person name="Golyshina O.V."/>
            <person name="Manteca A."/>
            <person name="Ramos J.L."/>
            <person name="Gallego J.R."/>
            <person name="Llorente I."/>
            <person name="Martins Dos Santos V.A."/>
            <person name="Jensen O.N."/>
            <person name="Pelaez A.I."/>
            <person name="Sanchez J."/>
            <person name="Ferrer M."/>
        </authorList>
    </citation>
    <scope>NUCLEOTIDE SEQUENCE</scope>
</reference>
<dbReference type="Gene3D" id="3.90.650.10">
    <property type="entry name" value="PurM-like C-terminal domain"/>
    <property type="match status" value="1"/>
</dbReference>
<dbReference type="PANTHER" id="PTHR30303">
    <property type="entry name" value="HYDROGENASE ISOENZYMES FORMATION PROTEIN HYPE"/>
    <property type="match status" value="1"/>
</dbReference>
<dbReference type="InterPro" id="IPR036921">
    <property type="entry name" value="PurM-like_N_sf"/>
</dbReference>
<dbReference type="GO" id="GO:0051604">
    <property type="term" value="P:protein maturation"/>
    <property type="evidence" value="ECO:0007669"/>
    <property type="project" value="TreeGrafter"/>
</dbReference>
<accession>T1CB48</accession>
<dbReference type="Pfam" id="PF02769">
    <property type="entry name" value="AIRS_C"/>
    <property type="match status" value="1"/>
</dbReference>
<comment type="similarity">
    <text evidence="1">Belongs to the HypE family.</text>
</comment>
<sequence>MSPTPRAPTGRKRYPVPPAAGKITSEVFDRVVSSHLGARRRDVLLGPAMGVDVGAVRLGPGAVGLFTTDPIYVEPALGWERACWVAFHILANDITTSGHPPTHILVDLNLPLDLPEHRLATFMRVWHEEAFRLGAAILGGHTGRYPGAQLPIGGGATFFARVPARSFAATPFIRPGLSLVMSKAAGIEAAVLLAHLLPRGPHPGRAVWGSRAARGRWRELSTVTEALLAASLGLGRSGVRAMHDAAEGGVLRALQEMVDASGVGLSVDLSRLPIDPHAAQLCALYGLDALSVSSGGALFVALPPGRVRQLLTRWKAAGIPGTVVGRFQAGPAVLEDRGAASPPLPPGPGGTFP</sequence>
<dbReference type="InterPro" id="IPR010918">
    <property type="entry name" value="PurM-like_C_dom"/>
</dbReference>
<feature type="domain" description="PurM-like N-terminal" evidence="2">
    <location>
        <begin position="52"/>
        <end position="149"/>
    </location>
</feature>
<proteinExistence type="inferred from homology"/>
<gene>
    <name evidence="4" type="ORF">B1B_00214</name>
</gene>
<dbReference type="Pfam" id="PF00586">
    <property type="entry name" value="AIRS"/>
    <property type="match status" value="1"/>
</dbReference>
<reference evidence="4" key="1">
    <citation type="submission" date="2013-08" db="EMBL/GenBank/DDBJ databases">
        <authorList>
            <person name="Mendez C."/>
            <person name="Richter M."/>
            <person name="Ferrer M."/>
            <person name="Sanchez J."/>
        </authorList>
    </citation>
    <scope>NUCLEOTIDE SEQUENCE</scope>
</reference>
<dbReference type="PANTHER" id="PTHR30303:SF4">
    <property type="entry name" value="HYDROGENASE EXPRESSION_FORMATION PROTEIN HYPE"/>
    <property type="match status" value="1"/>
</dbReference>
<evidence type="ECO:0000256" key="1">
    <source>
        <dbReference type="ARBA" id="ARBA00006243"/>
    </source>
</evidence>
<evidence type="ECO:0000259" key="2">
    <source>
        <dbReference type="Pfam" id="PF00586"/>
    </source>
</evidence>
<dbReference type="SUPFAM" id="SSF55326">
    <property type="entry name" value="PurM N-terminal domain-like"/>
    <property type="match status" value="1"/>
</dbReference>
<evidence type="ECO:0000259" key="3">
    <source>
        <dbReference type="Pfam" id="PF02769"/>
    </source>
</evidence>
<dbReference type="SUPFAM" id="SSF56042">
    <property type="entry name" value="PurM C-terminal domain-like"/>
    <property type="match status" value="1"/>
</dbReference>
<dbReference type="EMBL" id="AUZY01000164">
    <property type="protein sequence ID" value="EQD79432.1"/>
    <property type="molecule type" value="Genomic_DNA"/>
</dbReference>
<dbReference type="InterPro" id="IPR016188">
    <property type="entry name" value="PurM-like_N"/>
</dbReference>
<dbReference type="InterPro" id="IPR011854">
    <property type="entry name" value="HypE"/>
</dbReference>
<dbReference type="InterPro" id="IPR036676">
    <property type="entry name" value="PurM-like_C_sf"/>
</dbReference>
<dbReference type="AlphaFoldDB" id="T1CB48"/>
<dbReference type="Gene3D" id="3.30.1330.10">
    <property type="entry name" value="PurM-like, N-terminal domain"/>
    <property type="match status" value="1"/>
</dbReference>
<name>T1CB48_9ZZZZ</name>
<protein>
    <submittedName>
        <fullName evidence="4">AIR synthase domain protein</fullName>
    </submittedName>
</protein>
<evidence type="ECO:0000313" key="4">
    <source>
        <dbReference type="EMBL" id="EQD79432.1"/>
    </source>
</evidence>
<organism evidence="4">
    <name type="scientific">mine drainage metagenome</name>
    <dbReference type="NCBI Taxonomy" id="410659"/>
    <lineage>
        <taxon>unclassified sequences</taxon>
        <taxon>metagenomes</taxon>
        <taxon>ecological metagenomes</taxon>
    </lineage>
</organism>
<feature type="domain" description="PurM-like C-terminal" evidence="3">
    <location>
        <begin position="223"/>
        <end position="331"/>
    </location>
</feature>